<dbReference type="GO" id="GO:0052834">
    <property type="term" value="F:inositol monophosphate phosphatase activity"/>
    <property type="evidence" value="ECO:0007669"/>
    <property type="project" value="UniProtKB-EC"/>
</dbReference>
<dbReference type="InterPro" id="IPR000760">
    <property type="entry name" value="Inositol_monophosphatase-like"/>
</dbReference>
<evidence type="ECO:0000256" key="3">
    <source>
        <dbReference type="ARBA" id="ARBA00009759"/>
    </source>
</evidence>
<keyword evidence="6 7" id="KW-0460">Magnesium</keyword>
<evidence type="ECO:0000256" key="4">
    <source>
        <dbReference type="ARBA" id="ARBA00022723"/>
    </source>
</evidence>
<dbReference type="PANTHER" id="PTHR20854">
    <property type="entry name" value="INOSITOL MONOPHOSPHATASE"/>
    <property type="match status" value="1"/>
</dbReference>
<dbReference type="PROSITE" id="PS00630">
    <property type="entry name" value="IMP_2"/>
    <property type="match status" value="1"/>
</dbReference>
<dbReference type="SUPFAM" id="SSF56655">
    <property type="entry name" value="Carbohydrate phosphatase"/>
    <property type="match status" value="1"/>
</dbReference>
<dbReference type="InterPro" id="IPR020583">
    <property type="entry name" value="Inositol_monoP_metal-BS"/>
</dbReference>
<dbReference type="CDD" id="cd01639">
    <property type="entry name" value="IMPase"/>
    <property type="match status" value="1"/>
</dbReference>
<evidence type="ECO:0000313" key="10">
    <source>
        <dbReference type="Proteomes" id="UP001519325"/>
    </source>
</evidence>
<evidence type="ECO:0000256" key="2">
    <source>
        <dbReference type="ARBA" id="ARBA00001946"/>
    </source>
</evidence>
<name>A0ABS4QFF5_9NOCA</name>
<feature type="region of interest" description="Disordered" evidence="8">
    <location>
        <begin position="1"/>
        <end position="40"/>
    </location>
</feature>
<keyword evidence="4 7" id="KW-0479">Metal-binding</keyword>
<dbReference type="Proteomes" id="UP001519325">
    <property type="component" value="Unassembled WGS sequence"/>
</dbReference>
<dbReference type="EC" id="3.1.3.25" evidence="7"/>
<evidence type="ECO:0000256" key="5">
    <source>
        <dbReference type="ARBA" id="ARBA00022801"/>
    </source>
</evidence>
<evidence type="ECO:0000256" key="8">
    <source>
        <dbReference type="SAM" id="MobiDB-lite"/>
    </source>
</evidence>
<dbReference type="EMBL" id="JAGGMR010000001">
    <property type="protein sequence ID" value="MBP2190439.1"/>
    <property type="molecule type" value="Genomic_DNA"/>
</dbReference>
<dbReference type="Gene3D" id="3.40.190.80">
    <property type="match status" value="1"/>
</dbReference>
<organism evidence="9 10">
    <name type="scientific">Nocardia goodfellowii</name>
    <dbReference type="NCBI Taxonomy" id="882446"/>
    <lineage>
        <taxon>Bacteria</taxon>
        <taxon>Bacillati</taxon>
        <taxon>Actinomycetota</taxon>
        <taxon>Actinomycetes</taxon>
        <taxon>Mycobacteriales</taxon>
        <taxon>Nocardiaceae</taxon>
        <taxon>Nocardia</taxon>
    </lineage>
</organism>
<evidence type="ECO:0000256" key="7">
    <source>
        <dbReference type="RuleBase" id="RU364068"/>
    </source>
</evidence>
<dbReference type="InterPro" id="IPR020550">
    <property type="entry name" value="Inositol_monophosphatase_CS"/>
</dbReference>
<dbReference type="PROSITE" id="PS00629">
    <property type="entry name" value="IMP_1"/>
    <property type="match status" value="1"/>
</dbReference>
<gene>
    <name evidence="9" type="ORF">BJ987_003340</name>
</gene>
<keyword evidence="5 7" id="KW-0378">Hydrolase</keyword>
<evidence type="ECO:0000256" key="6">
    <source>
        <dbReference type="ARBA" id="ARBA00022842"/>
    </source>
</evidence>
<dbReference type="PRINTS" id="PR00377">
    <property type="entry name" value="IMPHPHTASES"/>
</dbReference>
<comment type="cofactor">
    <cofactor evidence="2 7">
        <name>Mg(2+)</name>
        <dbReference type="ChEBI" id="CHEBI:18420"/>
    </cofactor>
</comment>
<dbReference type="PANTHER" id="PTHR20854:SF4">
    <property type="entry name" value="INOSITOL-1-MONOPHOSPHATASE-RELATED"/>
    <property type="match status" value="1"/>
</dbReference>
<comment type="similarity">
    <text evidence="3 7">Belongs to the inositol monophosphatase superfamily.</text>
</comment>
<sequence>MTTVPDKSKGSPFRAPESICDAMDDVPETTSSSARSATLPPEEVAELRRIAVDLAETAAAHVRTRRPEVFGPAGAQADDAVQAKGHPTDPVTVVDTETEDLIRTLLAEQRPGDPILGEEGGGALAAADDVVTWVVDPIDGTVNFLYGLPGYAVSVAAMRGGRSIAGAVVDVARAATYSAGVGLGAMRVDGDGVVEHLRCNPVDTLSMSLVATGFAYGAHRRARQAQLVAQLLPRVRDIRRLGAAALDLCHVAAGQVDAYYEHGLNAWDFAAGALIASEAGALLALPPATVPGSAGDLVVAAAPGIAEELGKLLTDIGATDSLPDQ</sequence>
<comment type="catalytic activity">
    <reaction evidence="1 7">
        <text>a myo-inositol phosphate + H2O = myo-inositol + phosphate</text>
        <dbReference type="Rhea" id="RHEA:24056"/>
        <dbReference type="ChEBI" id="CHEBI:15377"/>
        <dbReference type="ChEBI" id="CHEBI:17268"/>
        <dbReference type="ChEBI" id="CHEBI:43474"/>
        <dbReference type="ChEBI" id="CHEBI:84139"/>
        <dbReference type="EC" id="3.1.3.25"/>
    </reaction>
</comment>
<protein>
    <recommendedName>
        <fullName evidence="7">Inositol-1-monophosphatase</fullName>
        <ecNumber evidence="7">3.1.3.25</ecNumber>
    </recommendedName>
</protein>
<reference evidence="9 10" key="1">
    <citation type="submission" date="2021-03" db="EMBL/GenBank/DDBJ databases">
        <title>Sequencing the genomes of 1000 actinobacteria strains.</title>
        <authorList>
            <person name="Klenk H.-P."/>
        </authorList>
    </citation>
    <scope>NUCLEOTIDE SEQUENCE [LARGE SCALE GENOMIC DNA]</scope>
    <source>
        <strain evidence="9 10">DSM 45516</strain>
    </source>
</reference>
<dbReference type="Gene3D" id="3.30.540.10">
    <property type="entry name" value="Fructose-1,6-Bisphosphatase, subunit A, domain 1"/>
    <property type="match status" value="1"/>
</dbReference>
<accession>A0ABS4QFF5</accession>
<evidence type="ECO:0000313" key="9">
    <source>
        <dbReference type="EMBL" id="MBP2190439.1"/>
    </source>
</evidence>
<proteinExistence type="inferred from homology"/>
<dbReference type="InterPro" id="IPR033942">
    <property type="entry name" value="IMPase"/>
</dbReference>
<comment type="caution">
    <text evidence="9">The sequence shown here is derived from an EMBL/GenBank/DDBJ whole genome shotgun (WGS) entry which is preliminary data.</text>
</comment>
<keyword evidence="10" id="KW-1185">Reference proteome</keyword>
<evidence type="ECO:0000256" key="1">
    <source>
        <dbReference type="ARBA" id="ARBA00001033"/>
    </source>
</evidence>
<dbReference type="Pfam" id="PF00459">
    <property type="entry name" value="Inositol_P"/>
    <property type="match status" value="1"/>
</dbReference>